<evidence type="ECO:0000313" key="10">
    <source>
        <dbReference type="EMBL" id="CDG68796.1"/>
    </source>
</evidence>
<dbReference type="OrthoDB" id="10044244at2759"/>
<dbReference type="SUPFAM" id="SSF52540">
    <property type="entry name" value="P-loop containing nucleoside triphosphate hydrolases"/>
    <property type="match status" value="1"/>
</dbReference>
<dbReference type="Gene3D" id="3.30.70.870">
    <property type="entry name" value="Elongation Factor G (Translational Gtpase), domain 3"/>
    <property type="match status" value="1"/>
</dbReference>
<comment type="catalytic activity">
    <reaction evidence="8">
        <text>GTP + H2O = GDP + phosphate + H(+)</text>
        <dbReference type="Rhea" id="RHEA:19669"/>
        <dbReference type="ChEBI" id="CHEBI:15377"/>
        <dbReference type="ChEBI" id="CHEBI:15378"/>
        <dbReference type="ChEBI" id="CHEBI:37565"/>
        <dbReference type="ChEBI" id="CHEBI:43474"/>
        <dbReference type="ChEBI" id="CHEBI:58189"/>
        <dbReference type="EC" id="3.6.5.n1"/>
    </reaction>
</comment>
<protein>
    <recommendedName>
        <fullName evidence="8">Translation factor GUF1 homolog, mitochondrial</fullName>
        <ecNumber evidence="8">3.6.5.n1</ecNumber>
    </recommendedName>
    <alternativeName>
        <fullName evidence="8">Elongation factor 4 homolog</fullName>
        <shortName evidence="8">EF-4</shortName>
    </alternativeName>
    <alternativeName>
        <fullName evidence="8">GTPase GUF1 homolog</fullName>
    </alternativeName>
    <alternativeName>
        <fullName evidence="8">Ribosomal back-translocase</fullName>
    </alternativeName>
</protein>
<keyword evidence="8" id="KW-0648">Protein biosynthesis</keyword>
<dbReference type="InterPro" id="IPR038363">
    <property type="entry name" value="LepA_C_sf"/>
</dbReference>
<dbReference type="Gene3D" id="3.30.70.240">
    <property type="match status" value="1"/>
</dbReference>
<dbReference type="InterPro" id="IPR009000">
    <property type="entry name" value="Transl_B-barrel_sf"/>
</dbReference>
<comment type="similarity">
    <text evidence="8">Belongs to the GTP-binding elongation factor family. LepA subfamily.</text>
</comment>
<dbReference type="InterPro" id="IPR031157">
    <property type="entry name" value="G_TR_CS"/>
</dbReference>
<dbReference type="GO" id="GO:0005759">
    <property type="term" value="C:mitochondrial matrix"/>
    <property type="evidence" value="ECO:0007669"/>
    <property type="project" value="UniProtKB-UniRule"/>
</dbReference>
<keyword evidence="2 8" id="KW-0547">Nucleotide-binding</keyword>
<comment type="function">
    <text evidence="8">Promotes mitochondrial protein synthesis. May act as a fidelity factor of the translation reaction, by catalyzing a one-codon backward translocation of tRNAs on improperly translocated ribosomes. Binds to mitochondrial ribosomes in a GTP-dependent manner.</text>
</comment>
<dbReference type="InterPro" id="IPR035654">
    <property type="entry name" value="LepA_IV"/>
</dbReference>
<dbReference type="InterPro" id="IPR035647">
    <property type="entry name" value="EFG_III/V"/>
</dbReference>
<evidence type="ECO:0000256" key="3">
    <source>
        <dbReference type="ARBA" id="ARBA00022792"/>
    </source>
</evidence>
<dbReference type="CDD" id="cd16260">
    <property type="entry name" value="EF4_III"/>
    <property type="match status" value="1"/>
</dbReference>
<dbReference type="InterPro" id="IPR005225">
    <property type="entry name" value="Small_GTP-bd"/>
</dbReference>
<evidence type="ECO:0000256" key="8">
    <source>
        <dbReference type="HAMAP-Rule" id="MF_03137"/>
    </source>
</evidence>
<dbReference type="NCBIfam" id="TIGR00231">
    <property type="entry name" value="small_GTP"/>
    <property type="match status" value="1"/>
</dbReference>
<dbReference type="InterPro" id="IPR000640">
    <property type="entry name" value="EFG_V-like"/>
</dbReference>
<dbReference type="InterPro" id="IPR027417">
    <property type="entry name" value="P-loop_NTPase"/>
</dbReference>
<dbReference type="Gene3D" id="2.40.30.10">
    <property type="entry name" value="Translation factors"/>
    <property type="match status" value="1"/>
</dbReference>
<organism evidence="10">
    <name type="scientific">Hydra vulgaris</name>
    <name type="common">Hydra</name>
    <name type="synonym">Hydra attenuata</name>
    <dbReference type="NCBI Taxonomy" id="6087"/>
    <lineage>
        <taxon>Eukaryota</taxon>
        <taxon>Metazoa</taxon>
        <taxon>Cnidaria</taxon>
        <taxon>Hydrozoa</taxon>
        <taxon>Hydroidolina</taxon>
        <taxon>Anthoathecata</taxon>
        <taxon>Aplanulata</taxon>
        <taxon>Hydridae</taxon>
        <taxon>Hydra</taxon>
    </lineage>
</organism>
<evidence type="ECO:0000256" key="4">
    <source>
        <dbReference type="ARBA" id="ARBA00022801"/>
    </source>
</evidence>
<comment type="subcellular location">
    <subcellularLocation>
        <location evidence="8">Mitochondrion inner membrane</location>
        <topology evidence="8">Peripheral membrane protein</topology>
        <orientation evidence="8">Matrix side</orientation>
    </subcellularLocation>
</comment>
<dbReference type="Pfam" id="PF06421">
    <property type="entry name" value="LepA_C"/>
    <property type="match status" value="1"/>
</dbReference>
<dbReference type="CDD" id="cd03709">
    <property type="entry name" value="lepA_C"/>
    <property type="match status" value="1"/>
</dbReference>
<proteinExistence type="evidence at transcript level"/>
<feature type="binding site" evidence="8">
    <location>
        <begin position="125"/>
        <end position="129"/>
    </location>
    <ligand>
        <name>GTP</name>
        <dbReference type="ChEBI" id="CHEBI:37565"/>
    </ligand>
</feature>
<dbReference type="GO" id="GO:0003924">
    <property type="term" value="F:GTPase activity"/>
    <property type="evidence" value="ECO:0007669"/>
    <property type="project" value="UniProtKB-UniRule"/>
</dbReference>
<gene>
    <name evidence="10" type="primary">GUF1</name>
</gene>
<evidence type="ECO:0000259" key="9">
    <source>
        <dbReference type="PROSITE" id="PS51722"/>
    </source>
</evidence>
<dbReference type="SUPFAM" id="SSF54980">
    <property type="entry name" value="EF-G C-terminal domain-like"/>
    <property type="match status" value="2"/>
</dbReference>
<accession>T2M9Q5</accession>
<reference evidence="10" key="1">
    <citation type="journal article" date="2013" name="Genome Biol. Evol.">
        <title>Punctuated emergences of genetic and phenotypic innovations in eumetazoan, bilaterian, euteleostome, and hominidae ancestors.</title>
        <authorList>
            <person name="Wenger Y."/>
            <person name="Galliot B."/>
        </authorList>
    </citation>
    <scope>NUCLEOTIDE SEQUENCE</scope>
    <source>
        <tissue evidence="10">Whole animals</tissue>
    </source>
</reference>
<dbReference type="Gene3D" id="3.40.50.300">
    <property type="entry name" value="P-loop containing nucleotide triphosphate hydrolases"/>
    <property type="match status" value="1"/>
</dbReference>
<name>T2M9Q5_HYDVU</name>
<dbReference type="GO" id="GO:0005743">
    <property type="term" value="C:mitochondrial inner membrane"/>
    <property type="evidence" value="ECO:0007669"/>
    <property type="project" value="UniProtKB-SubCell"/>
</dbReference>
<dbReference type="FunFam" id="3.30.70.870:FF:000004">
    <property type="entry name" value="Translation factor GUF1, mitochondrial"/>
    <property type="match status" value="1"/>
</dbReference>
<feature type="binding site" evidence="8">
    <location>
        <begin position="179"/>
        <end position="182"/>
    </location>
    <ligand>
        <name>GTP</name>
        <dbReference type="ChEBI" id="CHEBI:37565"/>
    </ligand>
</feature>
<dbReference type="Pfam" id="PF00679">
    <property type="entry name" value="EFG_C"/>
    <property type="match status" value="1"/>
</dbReference>
<dbReference type="Pfam" id="PF00009">
    <property type="entry name" value="GTP_EFTU"/>
    <property type="match status" value="1"/>
</dbReference>
<evidence type="ECO:0000256" key="2">
    <source>
        <dbReference type="ARBA" id="ARBA00022741"/>
    </source>
</evidence>
<evidence type="ECO:0000256" key="5">
    <source>
        <dbReference type="ARBA" id="ARBA00023128"/>
    </source>
</evidence>
<dbReference type="InterPro" id="IPR013842">
    <property type="entry name" value="LepA_CTD"/>
</dbReference>
<dbReference type="FunFam" id="3.30.70.2570:FF:000001">
    <property type="entry name" value="Translation factor GUF1, mitochondrial"/>
    <property type="match status" value="1"/>
</dbReference>
<comment type="similarity">
    <text evidence="1">Belongs to the TRAFAC class translation factor GTPase superfamily. Classic translation factor GTPase family. LepA subfamily.</text>
</comment>
<keyword evidence="6 8" id="KW-0342">GTP-binding</keyword>
<dbReference type="GO" id="GO:0005525">
    <property type="term" value="F:GTP binding"/>
    <property type="evidence" value="ECO:0007669"/>
    <property type="project" value="UniProtKB-UniRule"/>
</dbReference>
<dbReference type="FunFam" id="3.30.70.240:FF:000007">
    <property type="entry name" value="Translation factor GUF1, mitochondrial"/>
    <property type="match status" value="1"/>
</dbReference>
<dbReference type="InterPro" id="IPR006297">
    <property type="entry name" value="EF-4"/>
</dbReference>
<sequence length="645" mass="72553">MMVFKMHSRLQCLLCFKSHLLYRSSFYNELNFHQRFLCTKVLSMHDYVDDKIRNFSIIAHIDHGKSTLADRLLEFTGTIKKSATNKQVLDKLQVERERGITVKAQTSSMFYNVTKSISCLFNLIDTPGHVDFGYEVSRSLAACQGALLVVDAAQGVQAQTVANFFKAIDAGLTIVPVINKIDLASANVANVCKQMESTFDVLSEEIIKVSAKEGIGIDKLLQAIYEKVPSPKTSVKEDLSLFLFDSWYDVYRGVINLVTVKNGKISKGDKLQSVHSGATFECLSLGILHPDECPVNTLYAGQVGYIVTGIRDINQTLIGDTFHHVGKPVKPTPGFKQPTPMVFSGIYPPDQDSYIGLKKAMEKLCLNDSSVSMFPDNSAALGQGWRVGFMGLLHMDVFRQRLLQEYNADIIVTTPNVPYQATLKTQSSDVRKEIRSPQEFENQSKVNCYFEPVVIGTLVFPEQYLGKIIELCENKRGQQLLLSYIDDSRVLLKYRLPLNEIVIDFFDLLKSVSSGYASFDYEDGGYIETDIEKMEIWLNGKPVDALSTIVHKTKCLALGKSYCFKLKETIPRQLFEVVIQAAVRNKVIARETIQPLRKDVTAKCYGGDITRKRKLLEQQKEGKKKLKRLGNVDVPHNVFLSLLKL</sequence>
<dbReference type="PANTHER" id="PTHR43512:SF7">
    <property type="entry name" value="TRANSLATION FACTOR GUF1, MITOCHONDRIAL"/>
    <property type="match status" value="1"/>
</dbReference>
<feature type="domain" description="Tr-type G" evidence="9">
    <location>
        <begin position="50"/>
        <end position="232"/>
    </location>
</feature>
<evidence type="ECO:0000256" key="1">
    <source>
        <dbReference type="ARBA" id="ARBA00005454"/>
    </source>
</evidence>
<evidence type="ECO:0000256" key="7">
    <source>
        <dbReference type="ARBA" id="ARBA00023136"/>
    </source>
</evidence>
<dbReference type="NCBIfam" id="TIGR01393">
    <property type="entry name" value="lepA"/>
    <property type="match status" value="1"/>
</dbReference>
<keyword evidence="3 8" id="KW-0999">Mitochondrion inner membrane</keyword>
<dbReference type="PROSITE" id="PS51722">
    <property type="entry name" value="G_TR_2"/>
    <property type="match status" value="1"/>
</dbReference>
<dbReference type="EMBL" id="HAAD01002564">
    <property type="protein sequence ID" value="CDG68796.1"/>
    <property type="molecule type" value="mRNA"/>
</dbReference>
<dbReference type="GO" id="GO:0097177">
    <property type="term" value="F:mitochondrial ribosome binding"/>
    <property type="evidence" value="ECO:0007669"/>
    <property type="project" value="TreeGrafter"/>
</dbReference>
<feature type="binding site" evidence="8">
    <location>
        <begin position="59"/>
        <end position="66"/>
    </location>
    <ligand>
        <name>GTP</name>
        <dbReference type="ChEBI" id="CHEBI:37565"/>
    </ligand>
</feature>
<keyword evidence="5 8" id="KW-0496">Mitochondrion</keyword>
<keyword evidence="4 8" id="KW-0378">Hydrolase</keyword>
<dbReference type="PROSITE" id="PS00301">
    <property type="entry name" value="G_TR_1"/>
    <property type="match status" value="1"/>
</dbReference>
<dbReference type="GO" id="GO:0045727">
    <property type="term" value="P:positive regulation of translation"/>
    <property type="evidence" value="ECO:0007669"/>
    <property type="project" value="UniProtKB-UniRule"/>
</dbReference>
<dbReference type="HAMAP" id="MF_00071">
    <property type="entry name" value="LepA"/>
    <property type="match status" value="1"/>
</dbReference>
<keyword evidence="7 8" id="KW-0472">Membrane</keyword>
<dbReference type="CDD" id="cd01890">
    <property type="entry name" value="LepA"/>
    <property type="match status" value="1"/>
</dbReference>
<dbReference type="PRINTS" id="PR00315">
    <property type="entry name" value="ELONGATNFCT"/>
</dbReference>
<dbReference type="FunFam" id="3.40.50.300:FF:000078">
    <property type="entry name" value="Elongation factor 4"/>
    <property type="match status" value="1"/>
</dbReference>
<dbReference type="FunFam" id="2.40.30.10:FF:000015">
    <property type="entry name" value="Translation factor GUF1, mitochondrial"/>
    <property type="match status" value="1"/>
</dbReference>
<dbReference type="CDD" id="cd03699">
    <property type="entry name" value="EF4_II"/>
    <property type="match status" value="1"/>
</dbReference>
<dbReference type="SUPFAM" id="SSF50447">
    <property type="entry name" value="Translation proteins"/>
    <property type="match status" value="1"/>
</dbReference>
<dbReference type="GO" id="GO:0006412">
    <property type="term" value="P:translation"/>
    <property type="evidence" value="ECO:0007669"/>
    <property type="project" value="UniProtKB-KW"/>
</dbReference>
<dbReference type="InterPro" id="IPR000795">
    <property type="entry name" value="T_Tr_GTP-bd_dom"/>
</dbReference>
<dbReference type="EC" id="3.6.5.n1" evidence="8"/>
<dbReference type="PANTHER" id="PTHR43512">
    <property type="entry name" value="TRANSLATION FACTOR GUF1-RELATED"/>
    <property type="match status" value="1"/>
</dbReference>
<dbReference type="Gene3D" id="3.30.70.2570">
    <property type="entry name" value="Elongation factor 4, C-terminal domain"/>
    <property type="match status" value="1"/>
</dbReference>
<dbReference type="AlphaFoldDB" id="T2M9Q5"/>
<evidence type="ECO:0000256" key="6">
    <source>
        <dbReference type="ARBA" id="ARBA00023134"/>
    </source>
</evidence>